<feature type="site" description="Contributes to redox potential value" evidence="8">
    <location>
        <position position="32"/>
    </location>
</feature>
<dbReference type="NCBIfam" id="TIGR01068">
    <property type="entry name" value="thioredoxin"/>
    <property type="match status" value="1"/>
</dbReference>
<dbReference type="STRING" id="386301.SAMN05216282_105162"/>
<dbReference type="CDD" id="cd02947">
    <property type="entry name" value="TRX_family"/>
    <property type="match status" value="1"/>
</dbReference>
<dbReference type="Proteomes" id="UP000198701">
    <property type="component" value="Unassembled WGS sequence"/>
</dbReference>
<dbReference type="AlphaFoldDB" id="A0A1G9BF23"/>
<dbReference type="Gene3D" id="3.40.30.10">
    <property type="entry name" value="Glutaredoxin"/>
    <property type="match status" value="1"/>
</dbReference>
<feature type="active site" description="Nucleophile" evidence="8">
    <location>
        <position position="31"/>
    </location>
</feature>
<dbReference type="InterPro" id="IPR017937">
    <property type="entry name" value="Thioredoxin_CS"/>
</dbReference>
<evidence type="ECO:0000256" key="4">
    <source>
        <dbReference type="ARBA" id="ARBA00023157"/>
    </source>
</evidence>
<dbReference type="PROSITE" id="PS51352">
    <property type="entry name" value="THIOREDOXIN_2"/>
    <property type="match status" value="1"/>
</dbReference>
<accession>A0A1G9BF23</accession>
<evidence type="ECO:0000256" key="2">
    <source>
        <dbReference type="ARBA" id="ARBA00022448"/>
    </source>
</evidence>
<dbReference type="InterPro" id="IPR036249">
    <property type="entry name" value="Thioredoxin-like_sf"/>
</dbReference>
<dbReference type="EMBL" id="FNFU01000005">
    <property type="protein sequence ID" value="SDK38067.1"/>
    <property type="molecule type" value="Genomic_DNA"/>
</dbReference>
<keyword evidence="5 9" id="KW-0676">Redox-active center</keyword>
<evidence type="ECO:0000256" key="7">
    <source>
        <dbReference type="PIRNR" id="PIRNR000077"/>
    </source>
</evidence>
<dbReference type="GO" id="GO:0015035">
    <property type="term" value="F:protein-disulfide reductase activity"/>
    <property type="evidence" value="ECO:0007669"/>
    <property type="project" value="UniProtKB-UniRule"/>
</dbReference>
<dbReference type="PIRSF" id="PIRSF000077">
    <property type="entry name" value="Thioredoxin"/>
    <property type="match status" value="1"/>
</dbReference>
<name>A0A1G9BF23_9MICO</name>
<keyword evidence="4 9" id="KW-1015">Disulfide bond</keyword>
<dbReference type="OrthoDB" id="9790390at2"/>
<comment type="similarity">
    <text evidence="1 7">Belongs to the thioredoxin family.</text>
</comment>
<keyword evidence="11" id="KW-1185">Reference proteome</keyword>
<dbReference type="PANTHER" id="PTHR45663:SF11">
    <property type="entry name" value="GEO12009P1"/>
    <property type="match status" value="1"/>
</dbReference>
<dbReference type="GO" id="GO:0005829">
    <property type="term" value="C:cytosol"/>
    <property type="evidence" value="ECO:0007669"/>
    <property type="project" value="TreeGrafter"/>
</dbReference>
<feature type="active site" description="Nucleophile" evidence="8">
    <location>
        <position position="34"/>
    </location>
</feature>
<evidence type="ECO:0000256" key="9">
    <source>
        <dbReference type="PIRSR" id="PIRSR000077-4"/>
    </source>
</evidence>
<evidence type="ECO:0000256" key="1">
    <source>
        <dbReference type="ARBA" id="ARBA00008987"/>
    </source>
</evidence>
<evidence type="ECO:0000256" key="6">
    <source>
        <dbReference type="NCBIfam" id="TIGR01068"/>
    </source>
</evidence>
<dbReference type="FunFam" id="3.40.30.10:FF:000001">
    <property type="entry name" value="Thioredoxin"/>
    <property type="match status" value="1"/>
</dbReference>
<feature type="site" description="Contributes to redox potential value" evidence="8">
    <location>
        <position position="33"/>
    </location>
</feature>
<protein>
    <recommendedName>
        <fullName evidence="6 7">Thioredoxin</fullName>
    </recommendedName>
</protein>
<dbReference type="GO" id="GO:0045454">
    <property type="term" value="P:cell redox homeostasis"/>
    <property type="evidence" value="ECO:0007669"/>
    <property type="project" value="TreeGrafter"/>
</dbReference>
<evidence type="ECO:0000256" key="5">
    <source>
        <dbReference type="ARBA" id="ARBA00023284"/>
    </source>
</evidence>
<dbReference type="PROSITE" id="PS00194">
    <property type="entry name" value="THIOREDOXIN_1"/>
    <property type="match status" value="1"/>
</dbReference>
<evidence type="ECO:0000313" key="10">
    <source>
        <dbReference type="EMBL" id="SDK38067.1"/>
    </source>
</evidence>
<gene>
    <name evidence="10" type="ORF">SAMN05216282_105162</name>
</gene>
<dbReference type="RefSeq" id="WP_092322696.1">
    <property type="nucleotide sequence ID" value="NZ_FNFU01000005.1"/>
</dbReference>
<organism evidence="10 11">
    <name type="scientific">Cryobacterium psychrotolerans</name>
    <dbReference type="NCBI Taxonomy" id="386301"/>
    <lineage>
        <taxon>Bacteria</taxon>
        <taxon>Bacillati</taxon>
        <taxon>Actinomycetota</taxon>
        <taxon>Actinomycetes</taxon>
        <taxon>Micrococcales</taxon>
        <taxon>Microbacteriaceae</taxon>
        <taxon>Cryobacterium</taxon>
    </lineage>
</organism>
<feature type="disulfide bond" description="Redox-active" evidence="9">
    <location>
        <begin position="31"/>
        <end position="34"/>
    </location>
</feature>
<keyword evidence="2" id="KW-0813">Transport</keyword>
<dbReference type="Pfam" id="PF00085">
    <property type="entry name" value="Thioredoxin"/>
    <property type="match status" value="1"/>
</dbReference>
<evidence type="ECO:0000256" key="3">
    <source>
        <dbReference type="ARBA" id="ARBA00022982"/>
    </source>
</evidence>
<dbReference type="InterPro" id="IPR005746">
    <property type="entry name" value="Thioredoxin"/>
</dbReference>
<dbReference type="SUPFAM" id="SSF52833">
    <property type="entry name" value="Thioredoxin-like"/>
    <property type="match status" value="1"/>
</dbReference>
<dbReference type="InterPro" id="IPR013766">
    <property type="entry name" value="Thioredoxin_domain"/>
</dbReference>
<dbReference type="PRINTS" id="PR00421">
    <property type="entry name" value="THIOREDOXIN"/>
</dbReference>
<evidence type="ECO:0000313" key="11">
    <source>
        <dbReference type="Proteomes" id="UP000198701"/>
    </source>
</evidence>
<sequence length="107" mass="11692">MTARAVTEATFDQEVIKNEKTVLVDFWAEWCGPCRAVSPILDQIAHEHADKLDIVKLNVDDNPGLAAKYQITSIPAMKVFQKGEVVKTVIGAKPKPALEADLAAYLA</sequence>
<proteinExistence type="inferred from homology"/>
<evidence type="ECO:0000256" key="8">
    <source>
        <dbReference type="PIRSR" id="PIRSR000077-1"/>
    </source>
</evidence>
<reference evidence="10 11" key="1">
    <citation type="submission" date="2016-10" db="EMBL/GenBank/DDBJ databases">
        <authorList>
            <person name="de Groot N.N."/>
        </authorList>
    </citation>
    <scope>NUCLEOTIDE SEQUENCE [LARGE SCALE GENOMIC DNA]</scope>
    <source>
        <strain evidence="10 11">CGMCC 1.5382</strain>
    </source>
</reference>
<feature type="site" description="Deprotonates C-terminal active site Cys" evidence="8">
    <location>
        <position position="25"/>
    </location>
</feature>
<keyword evidence="3" id="KW-0249">Electron transport</keyword>
<dbReference type="PANTHER" id="PTHR45663">
    <property type="entry name" value="GEO12009P1"/>
    <property type="match status" value="1"/>
</dbReference>